<gene>
    <name evidence="3" type="ORF">RPR59_14270</name>
</gene>
<keyword evidence="1" id="KW-0812">Transmembrane</keyword>
<dbReference type="SUPFAM" id="SSF81469">
    <property type="entry name" value="Bacterial aa3 type cytochrome c oxidase subunit IV"/>
    <property type="match status" value="1"/>
</dbReference>
<name>A0ABZ0B8I9_9SPHN</name>
<dbReference type="InterPro" id="IPR012422">
    <property type="entry name" value="Cyt_c_oxidase_su4_bac-aa3"/>
</dbReference>
<keyword evidence="4" id="KW-1185">Reference proteome</keyword>
<evidence type="ECO:0000256" key="1">
    <source>
        <dbReference type="SAM" id="Phobius"/>
    </source>
</evidence>
<evidence type="ECO:0000259" key="2">
    <source>
        <dbReference type="Pfam" id="PF07835"/>
    </source>
</evidence>
<feature type="transmembrane region" description="Helical" evidence="1">
    <location>
        <begin position="21"/>
        <end position="41"/>
    </location>
</feature>
<organism evidence="3 4">
    <name type="scientific">Stakelama saccharophila</name>
    <dbReference type="NCBI Taxonomy" id="3075605"/>
    <lineage>
        <taxon>Bacteria</taxon>
        <taxon>Pseudomonadati</taxon>
        <taxon>Pseudomonadota</taxon>
        <taxon>Alphaproteobacteria</taxon>
        <taxon>Sphingomonadales</taxon>
        <taxon>Sphingomonadaceae</taxon>
        <taxon>Stakelama</taxon>
    </lineage>
</organism>
<keyword evidence="1" id="KW-1133">Transmembrane helix</keyword>
<evidence type="ECO:0000313" key="3">
    <source>
        <dbReference type="EMBL" id="WNO53583.1"/>
    </source>
</evidence>
<dbReference type="Proteomes" id="UP001302249">
    <property type="component" value="Chromosome"/>
</dbReference>
<accession>A0ABZ0B8I9</accession>
<dbReference type="InterPro" id="IPR036596">
    <property type="entry name" value="Cyt-C_aa3_sf"/>
</dbReference>
<sequence length="42" mass="4654">MAGDGEQLQAHEQTYHSIMRLMRVGAIACFVIALIVVWLIAP</sequence>
<protein>
    <submittedName>
        <fullName evidence="3">Aa3-type cytochrome c oxidase subunit IV</fullName>
    </submittedName>
</protein>
<proteinExistence type="predicted"/>
<dbReference type="EMBL" id="CP135076">
    <property type="protein sequence ID" value="WNO53583.1"/>
    <property type="molecule type" value="Genomic_DNA"/>
</dbReference>
<dbReference type="RefSeq" id="WP_313915165.1">
    <property type="nucleotide sequence ID" value="NZ_CP135076.1"/>
</dbReference>
<dbReference type="Pfam" id="PF07835">
    <property type="entry name" value="COX4_pro_2"/>
    <property type="match status" value="1"/>
</dbReference>
<reference evidence="3 4" key="1">
    <citation type="submission" date="2023-09" db="EMBL/GenBank/DDBJ databases">
        <authorList>
            <person name="Rey-Velasco X."/>
        </authorList>
    </citation>
    <scope>NUCLEOTIDE SEQUENCE [LARGE SCALE GENOMIC DNA]</scope>
    <source>
        <strain evidence="3 4">W311</strain>
    </source>
</reference>
<feature type="domain" description="Cytochrome c oxidase subunit IV bacterial aa3 type" evidence="2">
    <location>
        <begin position="3"/>
        <end position="35"/>
    </location>
</feature>
<evidence type="ECO:0000313" key="4">
    <source>
        <dbReference type="Proteomes" id="UP001302249"/>
    </source>
</evidence>
<keyword evidence="1" id="KW-0472">Membrane</keyword>